<proteinExistence type="predicted"/>
<dbReference type="EMBL" id="SRLE01000002">
    <property type="protein sequence ID" value="TGD75748.1"/>
    <property type="molecule type" value="Genomic_DNA"/>
</dbReference>
<name>A0A4Z0M8P5_9GAMM</name>
<dbReference type="InterPro" id="IPR011990">
    <property type="entry name" value="TPR-like_helical_dom_sf"/>
</dbReference>
<dbReference type="RefSeq" id="WP_135441000.1">
    <property type="nucleotide sequence ID" value="NZ_SRLE01000002.1"/>
</dbReference>
<evidence type="ECO:0000313" key="2">
    <source>
        <dbReference type="EMBL" id="TGD75748.1"/>
    </source>
</evidence>
<evidence type="ECO:0000313" key="3">
    <source>
        <dbReference type="Proteomes" id="UP000298050"/>
    </source>
</evidence>
<sequence length="505" mass="53829">MKSPQAQPLEPTPFELAPPSPAAEPPPPAGAPRWLWPALGALLLAALLVVFWLPQRVTPPEAEPGTVATPSPAHTPAQGGSSQAVEEDSPWADAQTAKLRREAREVLEQLLAVQFELDEHGAEQWAGEAYSSAIAAARQGDEDYRENRFVAAREAYASALQQLEAIRADLPAAGERQLAAVGEAIDSNALDAARSALDIARLIDPDAGAIPALEQRLQQLPRVNELQEGAAAAEASGDLAAAEAALAEAAQLDPAHPRVQAQLQRVTAAYRDLQFNQAMSEGYRALDSADYSAARAAFQRAAGLREGSDEATSALAELAVAEQSGRLGRLKSRGAQQEQDEHWSDAVTAYEQALALDASVVFAREGLARAQRRAALDKGLQDIVDNPGRLSDVAVAEAAGKLLAQGRGIDNPGPRLRGQVETIDTLLRKANTPVTVTLHSDGQTEVLIYRTARLGRFQQRQLDLRPGSYTVRGSRVGYRDVLVTLEVSADQAPAPVTVACSERIL</sequence>
<dbReference type="Gene3D" id="1.25.40.10">
    <property type="entry name" value="Tetratricopeptide repeat domain"/>
    <property type="match status" value="1"/>
</dbReference>
<evidence type="ECO:0008006" key="4">
    <source>
        <dbReference type="Google" id="ProtNLM"/>
    </source>
</evidence>
<dbReference type="OrthoDB" id="6286134at2"/>
<comment type="caution">
    <text evidence="2">The sequence shown here is derived from an EMBL/GenBank/DDBJ whole genome shotgun (WGS) entry which is preliminary data.</text>
</comment>
<keyword evidence="3" id="KW-1185">Reference proteome</keyword>
<feature type="region of interest" description="Disordered" evidence="1">
    <location>
        <begin position="1"/>
        <end position="30"/>
    </location>
</feature>
<reference evidence="2 3" key="1">
    <citation type="submission" date="2019-04" db="EMBL/GenBank/DDBJ databases">
        <title>Taxonomy of novel Haliea sp. from mangrove soil of West Coast of India.</title>
        <authorList>
            <person name="Verma A."/>
            <person name="Kumar P."/>
            <person name="Krishnamurthi S."/>
        </authorList>
    </citation>
    <scope>NUCLEOTIDE SEQUENCE [LARGE SCALE GENOMIC DNA]</scope>
    <source>
        <strain evidence="2 3">SAOS-164</strain>
    </source>
</reference>
<protein>
    <recommendedName>
        <fullName evidence="4">Tetratricopeptide repeat protein</fullName>
    </recommendedName>
</protein>
<organism evidence="2 3">
    <name type="scientific">Mangrovimicrobium sediminis</name>
    <dbReference type="NCBI Taxonomy" id="2562682"/>
    <lineage>
        <taxon>Bacteria</taxon>
        <taxon>Pseudomonadati</taxon>
        <taxon>Pseudomonadota</taxon>
        <taxon>Gammaproteobacteria</taxon>
        <taxon>Cellvibrionales</taxon>
        <taxon>Halieaceae</taxon>
        <taxon>Mangrovimicrobium</taxon>
    </lineage>
</organism>
<dbReference type="Proteomes" id="UP000298050">
    <property type="component" value="Unassembled WGS sequence"/>
</dbReference>
<gene>
    <name evidence="2" type="ORF">E4634_02410</name>
</gene>
<evidence type="ECO:0000256" key="1">
    <source>
        <dbReference type="SAM" id="MobiDB-lite"/>
    </source>
</evidence>
<feature type="region of interest" description="Disordered" evidence="1">
    <location>
        <begin position="61"/>
        <end position="94"/>
    </location>
</feature>
<dbReference type="AlphaFoldDB" id="A0A4Z0M8P5"/>
<feature type="compositionally biased region" description="Pro residues" evidence="1">
    <location>
        <begin position="16"/>
        <end position="30"/>
    </location>
</feature>
<accession>A0A4Z0M8P5</accession>